<evidence type="ECO:0000313" key="2">
    <source>
        <dbReference type="Proteomes" id="UP000217199"/>
    </source>
</evidence>
<dbReference type="PANTHER" id="PTHR43591">
    <property type="entry name" value="METHYLTRANSFERASE"/>
    <property type="match status" value="1"/>
</dbReference>
<dbReference type="Proteomes" id="UP000217199">
    <property type="component" value="Unassembled WGS sequence"/>
</dbReference>
<protein>
    <submittedName>
        <fullName evidence="1">S-adenosyl-L-methionine-dependent methyltransferase</fullName>
    </submittedName>
</protein>
<dbReference type="OrthoDB" id="506498at2759"/>
<dbReference type="GO" id="GO:0032259">
    <property type="term" value="P:methylation"/>
    <property type="evidence" value="ECO:0007669"/>
    <property type="project" value="UniProtKB-KW"/>
</dbReference>
<dbReference type="EMBL" id="NBII01000007">
    <property type="protein sequence ID" value="PAV17556.1"/>
    <property type="molecule type" value="Genomic_DNA"/>
</dbReference>
<sequence length="270" mass="30689">MNSTLPTKQYTFSGAKVDEEWQRLDTQYDGITGYLGDRLTLAPLESPARILELGAGSGRWAASAAEEFPKAEVLAVDMTELPPREFPPNVCFQQLDVLKDFPWKDPFDVIHMRLLLYHLPHPAELIKRLIPLIKPGGWLLIEDCCLMRFKGELGSACKKRNDIMRSYMASKDRDPEIGAHLEGILKSIGAFDIVKTHKVSLSLNPLPEDSSTRLFAETMRNSIMRASRSLSDELVQAGITHELQSAWEEEMSDSRYEPIHDFFFVWAQKH</sequence>
<name>A0A286UD76_9AGAM</name>
<dbReference type="GO" id="GO:0008168">
    <property type="term" value="F:methyltransferase activity"/>
    <property type="evidence" value="ECO:0007669"/>
    <property type="project" value="UniProtKB-KW"/>
</dbReference>
<dbReference type="AlphaFoldDB" id="A0A286UD76"/>
<organism evidence="1 2">
    <name type="scientific">Pyrrhoderma noxium</name>
    <dbReference type="NCBI Taxonomy" id="2282107"/>
    <lineage>
        <taxon>Eukaryota</taxon>
        <taxon>Fungi</taxon>
        <taxon>Dikarya</taxon>
        <taxon>Basidiomycota</taxon>
        <taxon>Agaricomycotina</taxon>
        <taxon>Agaricomycetes</taxon>
        <taxon>Hymenochaetales</taxon>
        <taxon>Hymenochaetaceae</taxon>
        <taxon>Pyrrhoderma</taxon>
    </lineage>
</organism>
<accession>A0A286UD76</accession>
<evidence type="ECO:0000313" key="1">
    <source>
        <dbReference type="EMBL" id="PAV17556.1"/>
    </source>
</evidence>
<dbReference type="Gene3D" id="3.40.50.150">
    <property type="entry name" value="Vaccinia Virus protein VP39"/>
    <property type="match status" value="1"/>
</dbReference>
<proteinExistence type="predicted"/>
<dbReference type="Pfam" id="PF13489">
    <property type="entry name" value="Methyltransf_23"/>
    <property type="match status" value="1"/>
</dbReference>
<dbReference type="STRING" id="2282107.A0A286UD76"/>
<gene>
    <name evidence="1" type="ORF">PNOK_0762100</name>
</gene>
<dbReference type="InParanoid" id="A0A286UD76"/>
<dbReference type="SUPFAM" id="SSF53335">
    <property type="entry name" value="S-adenosyl-L-methionine-dependent methyltransferases"/>
    <property type="match status" value="1"/>
</dbReference>
<dbReference type="CDD" id="cd02440">
    <property type="entry name" value="AdoMet_MTases"/>
    <property type="match status" value="1"/>
</dbReference>
<keyword evidence="1" id="KW-0489">Methyltransferase</keyword>
<reference evidence="1 2" key="1">
    <citation type="journal article" date="2017" name="Mol. Ecol.">
        <title>Comparative and population genomic landscape of Phellinus noxius: A hypervariable fungus causing root rot in trees.</title>
        <authorList>
            <person name="Chung C.L."/>
            <person name="Lee T.J."/>
            <person name="Akiba M."/>
            <person name="Lee H.H."/>
            <person name="Kuo T.H."/>
            <person name="Liu D."/>
            <person name="Ke H.M."/>
            <person name="Yokoi T."/>
            <person name="Roa M.B."/>
            <person name="Lu M.J."/>
            <person name="Chang Y.Y."/>
            <person name="Ann P.J."/>
            <person name="Tsai J.N."/>
            <person name="Chen C.Y."/>
            <person name="Tzean S.S."/>
            <person name="Ota Y."/>
            <person name="Hattori T."/>
            <person name="Sahashi N."/>
            <person name="Liou R.F."/>
            <person name="Kikuchi T."/>
            <person name="Tsai I.J."/>
        </authorList>
    </citation>
    <scope>NUCLEOTIDE SEQUENCE [LARGE SCALE GENOMIC DNA]</scope>
    <source>
        <strain evidence="1 2">FFPRI411160</strain>
    </source>
</reference>
<keyword evidence="1" id="KW-0808">Transferase</keyword>
<comment type="caution">
    <text evidence="1">The sequence shown here is derived from an EMBL/GenBank/DDBJ whole genome shotgun (WGS) entry which is preliminary data.</text>
</comment>
<keyword evidence="2" id="KW-1185">Reference proteome</keyword>
<dbReference type="InterPro" id="IPR029063">
    <property type="entry name" value="SAM-dependent_MTases_sf"/>
</dbReference>